<dbReference type="RefSeq" id="WP_123227435.1">
    <property type="nucleotide sequence ID" value="NZ_RJSE01000007.1"/>
</dbReference>
<evidence type="ECO:0000313" key="4">
    <source>
        <dbReference type="Proteomes" id="UP000267128"/>
    </source>
</evidence>
<dbReference type="Gene3D" id="2.60.40.2700">
    <property type="match status" value="3"/>
</dbReference>
<comment type="caution">
    <text evidence="3">The sequence shown here is derived from an EMBL/GenBank/DDBJ whole genome shotgun (WGS) entry which is preliminary data.</text>
</comment>
<evidence type="ECO:0000256" key="1">
    <source>
        <dbReference type="SAM" id="SignalP"/>
    </source>
</evidence>
<dbReference type="EMBL" id="RJSE01000007">
    <property type="protein sequence ID" value="RNL62139.1"/>
    <property type="molecule type" value="Genomic_DNA"/>
</dbReference>
<name>A0A3N0CFR6_9ACTN</name>
<feature type="signal peptide" evidence="1">
    <location>
        <begin position="1"/>
        <end position="26"/>
    </location>
</feature>
<dbReference type="InterPro" id="IPR032109">
    <property type="entry name" value="Big_3_5"/>
</dbReference>
<dbReference type="AlphaFoldDB" id="A0A3N0CFR6"/>
<evidence type="ECO:0000259" key="2">
    <source>
        <dbReference type="Pfam" id="PF16640"/>
    </source>
</evidence>
<reference evidence="3 4" key="1">
    <citation type="submission" date="2018-11" db="EMBL/GenBank/DDBJ databases">
        <authorList>
            <person name="Li F."/>
        </authorList>
    </citation>
    <scope>NUCLEOTIDE SEQUENCE [LARGE SCALE GENOMIC DNA]</scope>
    <source>
        <strain evidence="3 4">Gsoil 097</strain>
    </source>
</reference>
<feature type="domain" description="Bacterial Ig-like" evidence="2">
    <location>
        <begin position="495"/>
        <end position="569"/>
    </location>
</feature>
<accession>A0A3N0CFR6</accession>
<keyword evidence="4" id="KW-1185">Reference proteome</keyword>
<sequence>MRSRRLPFVALAAAALVAVSGLPAQAAPPPGGGDPGPDVTPPKITVTAPAGAWEGWYSHPVEIEIKATDAGSGVESLTWTLTGTQNASGDANPSNVVVAQPGVSTFDITAVDFEGNAKTARYGVGIDPHLPTITLGGTATEGMVVAKNAVRTLTYTCADALTGIRLCTGDVASGEAVPTSTVGPKMVEVWGIDRVDNRAGKVLSYTVVESALQANRVPTISGTRRAGATLTASGAAFTPAADTLVYEWTRDGIAVATGPTYALKQADIGTSIAVRAKGSKAGYADGVTSAVNAGPILKELFTVTGPMASLQGTPAVGSTLTLVSPTFTPTPETTTYTWSRDSEPIPGANLPTYQLTPADAGARIVASITVQKPGFESVLVSAPATVPVQASELGVTRPVTLVGSAKVGQTLRATAPVFDPVATTVTYQWLRDSTPISGAASSSYKLVAADAGRRITVRVVGSRAQYAPTISDAVSAKVARATPSIAAGAKARGKKKVRVTVRVSAAGAVPTGRVTIKRGSKVVATKALTNGRVTIDLARQKKGKAVYTVVYSGSAAVANGAARTRSITIR</sequence>
<proteinExistence type="predicted"/>
<dbReference type="OrthoDB" id="5485729at2"/>
<feature type="chain" id="PRO_5017945320" description="Bacterial Ig-like domain-containing protein" evidence="1">
    <location>
        <begin position="27"/>
        <end position="570"/>
    </location>
</feature>
<dbReference type="Pfam" id="PF16640">
    <property type="entry name" value="Big_3_5"/>
    <property type="match status" value="1"/>
</dbReference>
<evidence type="ECO:0000313" key="3">
    <source>
        <dbReference type="EMBL" id="RNL62139.1"/>
    </source>
</evidence>
<dbReference type="Proteomes" id="UP000267128">
    <property type="component" value="Unassembled WGS sequence"/>
</dbReference>
<protein>
    <recommendedName>
        <fullName evidence="2">Bacterial Ig-like domain-containing protein</fullName>
    </recommendedName>
</protein>
<keyword evidence="1" id="KW-0732">Signal</keyword>
<organism evidence="3 4">
    <name type="scientific">Nocardioides marmoriginsengisoli</name>
    <dbReference type="NCBI Taxonomy" id="661483"/>
    <lineage>
        <taxon>Bacteria</taxon>
        <taxon>Bacillati</taxon>
        <taxon>Actinomycetota</taxon>
        <taxon>Actinomycetes</taxon>
        <taxon>Propionibacteriales</taxon>
        <taxon>Nocardioidaceae</taxon>
        <taxon>Nocardioides</taxon>
    </lineage>
</organism>
<gene>
    <name evidence="3" type="ORF">EFK50_10065</name>
</gene>